<dbReference type="InterPro" id="IPR001845">
    <property type="entry name" value="HTH_ArsR_DNA-bd_dom"/>
</dbReference>
<dbReference type="SUPFAM" id="SSF53335">
    <property type="entry name" value="S-adenosyl-L-methionine-dependent methyltransferases"/>
    <property type="match status" value="1"/>
</dbReference>
<dbReference type="InterPro" id="IPR029063">
    <property type="entry name" value="SAM-dependent_MTases_sf"/>
</dbReference>
<dbReference type="GO" id="GO:0003700">
    <property type="term" value="F:DNA-binding transcription factor activity"/>
    <property type="evidence" value="ECO:0007669"/>
    <property type="project" value="InterPro"/>
</dbReference>
<proteinExistence type="predicted"/>
<dbReference type="InterPro" id="IPR036388">
    <property type="entry name" value="WH-like_DNA-bd_sf"/>
</dbReference>
<protein>
    <submittedName>
        <fullName evidence="2">ArsR family transcriptional regulator</fullName>
    </submittedName>
</protein>
<dbReference type="InterPro" id="IPR011991">
    <property type="entry name" value="ArsR-like_HTH"/>
</dbReference>
<dbReference type="Proteomes" id="UP000218896">
    <property type="component" value="Unassembled WGS sequence"/>
</dbReference>
<comment type="caution">
    <text evidence="2">The sequence shown here is derived from an EMBL/GenBank/DDBJ whole genome shotgun (WGS) entry which is preliminary data.</text>
</comment>
<dbReference type="OrthoDB" id="5297460at2"/>
<dbReference type="PROSITE" id="PS50987">
    <property type="entry name" value="HTH_ARSR_2"/>
    <property type="match status" value="1"/>
</dbReference>
<dbReference type="Pfam" id="PF13489">
    <property type="entry name" value="Methyltransf_23"/>
    <property type="match status" value="1"/>
</dbReference>
<dbReference type="RefSeq" id="WP_095618407.1">
    <property type="nucleotide sequence ID" value="NZ_NSKD01000008.1"/>
</dbReference>
<dbReference type="Gene3D" id="1.10.10.10">
    <property type="entry name" value="Winged helix-like DNA-binding domain superfamily/Winged helix DNA-binding domain"/>
    <property type="match status" value="1"/>
</dbReference>
<dbReference type="Pfam" id="PF12840">
    <property type="entry name" value="HTH_20"/>
    <property type="match status" value="1"/>
</dbReference>
<dbReference type="PRINTS" id="PR00778">
    <property type="entry name" value="HTHARSR"/>
</dbReference>
<evidence type="ECO:0000313" key="3">
    <source>
        <dbReference type="Proteomes" id="UP000218896"/>
    </source>
</evidence>
<dbReference type="InterPro" id="IPR036390">
    <property type="entry name" value="WH_DNA-bd_sf"/>
</dbReference>
<dbReference type="Gene3D" id="3.40.50.150">
    <property type="entry name" value="Vaccinia Virus protein VP39"/>
    <property type="match status" value="1"/>
</dbReference>
<evidence type="ECO:0000313" key="2">
    <source>
        <dbReference type="EMBL" id="PAU77842.1"/>
    </source>
</evidence>
<gene>
    <name evidence="2" type="ORF">CK501_14210</name>
</gene>
<dbReference type="PANTHER" id="PTHR43861">
    <property type="entry name" value="TRANS-ACONITATE 2-METHYLTRANSFERASE-RELATED"/>
    <property type="match status" value="1"/>
</dbReference>
<dbReference type="SMART" id="SM00418">
    <property type="entry name" value="HTH_ARSR"/>
    <property type="match status" value="1"/>
</dbReference>
<name>A0A2A2EZS0_9GAMM</name>
<evidence type="ECO:0000259" key="1">
    <source>
        <dbReference type="PROSITE" id="PS50987"/>
    </source>
</evidence>
<reference evidence="2 3" key="1">
    <citation type="submission" date="2017-08" db="EMBL/GenBank/DDBJ databases">
        <title>Halovibrio sewagensis sp. nov., isolated from wastewater of high salinity.</title>
        <authorList>
            <person name="Dong X."/>
            <person name="Zhang G."/>
        </authorList>
    </citation>
    <scope>NUCLEOTIDE SEQUENCE [LARGE SCALE GENOMIC DNA]</scope>
    <source>
        <strain evidence="2 3">YL5-2</strain>
    </source>
</reference>
<dbReference type="CDD" id="cd02440">
    <property type="entry name" value="AdoMet_MTases"/>
    <property type="match status" value="1"/>
</dbReference>
<dbReference type="CDD" id="cd00090">
    <property type="entry name" value="HTH_ARSR"/>
    <property type="match status" value="1"/>
</dbReference>
<sequence length="330" mass="37355">MNSTAHVKSADTETALHTLGSLYKAAGDPLRLDILRVLQRDTFGVMELCRLFNMRQSGMSHHLKVLTQAGLLEPQREGNATFYRRPLLRVGDEPRYTAVRSVFEAVDQIQLTEELLDRIRTIRRQRSEQSQVFFARYARHFREQQELIANHQRYAQPVAELVHRRYACDGSGNALEIGPGEGPFLPVLANCFGEVVAVDNVQAMLDRAGQFCEQQELTNVRLVHGECPDVIERGETFNLVVANMVLHHVASPANIFRDSAQLLKPGGRMIVSELCRHEQSWVRDNCGDIWQGFEPEELTGWAEDAGLKQGETLFIGLRNGFQIQVREFTG</sequence>
<accession>A0A2A2EZS0</accession>
<keyword evidence="3" id="KW-1185">Reference proteome</keyword>
<feature type="domain" description="HTH arsR-type" evidence="1">
    <location>
        <begin position="11"/>
        <end position="105"/>
    </location>
</feature>
<dbReference type="EMBL" id="NSKD01000008">
    <property type="protein sequence ID" value="PAU77842.1"/>
    <property type="molecule type" value="Genomic_DNA"/>
</dbReference>
<dbReference type="AlphaFoldDB" id="A0A2A2EZS0"/>
<organism evidence="2 3">
    <name type="scientific">Halovibrio salipaludis</name>
    <dbReference type="NCBI Taxonomy" id="2032626"/>
    <lineage>
        <taxon>Bacteria</taxon>
        <taxon>Pseudomonadati</taxon>
        <taxon>Pseudomonadota</taxon>
        <taxon>Gammaproteobacteria</taxon>
        <taxon>Oceanospirillales</taxon>
        <taxon>Halomonadaceae</taxon>
        <taxon>Halovibrio</taxon>
    </lineage>
</organism>
<dbReference type="NCBIfam" id="NF033788">
    <property type="entry name" value="HTH_metalloreg"/>
    <property type="match status" value="1"/>
</dbReference>
<dbReference type="SUPFAM" id="SSF46785">
    <property type="entry name" value="Winged helix' DNA-binding domain"/>
    <property type="match status" value="1"/>
</dbReference>